<protein>
    <submittedName>
        <fullName evidence="1">Uncharacterized protein</fullName>
    </submittedName>
</protein>
<evidence type="ECO:0000313" key="1">
    <source>
        <dbReference type="EMBL" id="NHF61386.1"/>
    </source>
</evidence>
<dbReference type="Proteomes" id="UP000707206">
    <property type="component" value="Unassembled WGS sequence"/>
</dbReference>
<dbReference type="AlphaFoldDB" id="A0A967AVW8"/>
<proteinExistence type="predicted"/>
<name>A0A967AVW8_9FLAO</name>
<reference evidence="1" key="1">
    <citation type="submission" date="2019-07" db="EMBL/GenBank/DDBJ databases">
        <authorList>
            <person name="De-Chao Zhang Q."/>
        </authorList>
    </citation>
    <scope>NUCLEOTIDE SEQUENCE</scope>
    <source>
        <strain evidence="1">TP-CH-4</strain>
    </source>
</reference>
<dbReference type="EMBL" id="VIKU02000008">
    <property type="protein sequence ID" value="NHF61386.1"/>
    <property type="molecule type" value="Genomic_DNA"/>
</dbReference>
<reference evidence="1" key="2">
    <citation type="submission" date="2020-03" db="EMBL/GenBank/DDBJ databases">
        <title>Flavobacteriaceae bacterium strain TP-CH-4, a member of the family Flavobacteriaceae isolated from a deep-sea seamount.</title>
        <authorList>
            <person name="Zhang D.-C."/>
        </authorList>
    </citation>
    <scope>NUCLEOTIDE SEQUENCE</scope>
    <source>
        <strain evidence="1">TP-CH-4</strain>
    </source>
</reference>
<evidence type="ECO:0000313" key="2">
    <source>
        <dbReference type="Proteomes" id="UP000707206"/>
    </source>
</evidence>
<comment type="caution">
    <text evidence="1">The sequence shown here is derived from an EMBL/GenBank/DDBJ whole genome shotgun (WGS) entry which is preliminary data.</text>
</comment>
<organism evidence="1 2">
    <name type="scientific">Pelagihabitans pacificus</name>
    <dbReference type="NCBI Taxonomy" id="2696054"/>
    <lineage>
        <taxon>Bacteria</taxon>
        <taxon>Pseudomonadati</taxon>
        <taxon>Bacteroidota</taxon>
        <taxon>Flavobacteriia</taxon>
        <taxon>Flavobacteriales</taxon>
        <taxon>Flavobacteriaceae</taxon>
        <taxon>Pelagihabitans</taxon>
    </lineage>
</organism>
<sequence>MEINKIGLYCVFFTLNLAVAQVKIGDNPETIDAASILELESSNGVLVLSRLTEAQMQSLVPLEGAIVYNTTSQCVFYYNSGQWNNLCNSSGNGVSFVDNGNGTFTIDVGNGPITFNGAPETTSTLVDNSNGTYTYTNEIGEETLISEGGPGGTTITDNGDGTYTVDDGVNSPFTFNGALETVSTLIDNSDGTYTYTNEEGGETIISTGGPGGTSITDNGDGTYTVDDGVNPPFTFDGAPETLTSITDNDDGSYTYRAEDGLETLITTGILGGDHIGTAGSVFFANSSTGAPFEANDDFFWDNTNKRLGIGTNTPTNELEVDGIIKSGRISNSVGTADFPSYHFTTNFNSGMFSPASGAMALASEGQEVVRVTGGNRVGIMVTNPQATLHVGGNLIVDGTITYGGGGTVLSKSPTDTKGIRRLSTPEVVLSKSDDTVILEGTVTQIVLPPPGPSNTGHVYIIKDLGGVPTTSNIPYVSGDGESSTTIKKGVLWLQSDGTDWQQIN</sequence>
<gene>
    <name evidence="1" type="ORF">FK220_018680</name>
</gene>
<accession>A0A967AVW8</accession>
<keyword evidence="2" id="KW-1185">Reference proteome</keyword>
<dbReference type="RefSeq" id="WP_152575889.1">
    <property type="nucleotide sequence ID" value="NZ_VIKU02000008.1"/>
</dbReference>